<dbReference type="HOGENOM" id="CLU_1687999_0_0_1"/>
<dbReference type="Proteomes" id="UP000023758">
    <property type="component" value="Unassembled WGS sequence"/>
</dbReference>
<evidence type="ECO:0000256" key="1">
    <source>
        <dbReference type="SAM" id="MobiDB-lite"/>
    </source>
</evidence>
<gene>
    <name evidence="2" type="ORF">H103_02135</name>
</gene>
<name>A0A022WAB7_TRIRU</name>
<sequence>MSKKATVSLFIRQYGLHSPDCPYFGLVMIWACRDDRHRPGQGTLLYSSHSAASPSAPYANKSTMGDLVRFGPEYGAYPGPNFVFCLPLATVLRAGGRSRGPHLTRRGYFHGLDPDKFRAIRGADQTHRISNQVSWPSPLWRHAERQTDGTTSKQASRREGKAEEGDG</sequence>
<feature type="compositionally biased region" description="Basic and acidic residues" evidence="1">
    <location>
        <begin position="156"/>
        <end position="167"/>
    </location>
</feature>
<proteinExistence type="predicted"/>
<accession>A0A022WAB7</accession>
<reference evidence="2" key="1">
    <citation type="submission" date="2014-02" db="EMBL/GenBank/DDBJ databases">
        <title>The Genome Sequence of Trichophyton rubrum (morphotype fischeri) CBS 288.86.</title>
        <authorList>
            <consortium name="The Broad Institute Genomics Platform"/>
            <person name="Cuomo C.A."/>
            <person name="White T.C."/>
            <person name="Graser Y."/>
            <person name="Martinez-Rossi N."/>
            <person name="Heitman J."/>
            <person name="Young S.K."/>
            <person name="Zeng Q."/>
            <person name="Gargeya S."/>
            <person name="Abouelleil A."/>
            <person name="Alvarado L."/>
            <person name="Chapman S.B."/>
            <person name="Gainer-Dewar J."/>
            <person name="Goldberg J."/>
            <person name="Griggs A."/>
            <person name="Gujja S."/>
            <person name="Hansen M."/>
            <person name="Howarth C."/>
            <person name="Imamovic A."/>
            <person name="Larimer J."/>
            <person name="Martinez D."/>
            <person name="Murphy C."/>
            <person name="Pearson M.D."/>
            <person name="Persinoti G."/>
            <person name="Poon T."/>
            <person name="Priest M."/>
            <person name="Roberts A.D."/>
            <person name="Saif S."/>
            <person name="Shea T.D."/>
            <person name="Sykes S.N."/>
            <person name="Wortman J."/>
            <person name="Nusbaum C."/>
            <person name="Birren B."/>
        </authorList>
    </citation>
    <scope>NUCLEOTIDE SEQUENCE [LARGE SCALE GENOMIC DNA]</scope>
    <source>
        <strain evidence="2">CBS 288.86</strain>
    </source>
</reference>
<protein>
    <submittedName>
        <fullName evidence="2">Uncharacterized protein</fullName>
    </submittedName>
</protein>
<feature type="region of interest" description="Disordered" evidence="1">
    <location>
        <begin position="135"/>
        <end position="167"/>
    </location>
</feature>
<evidence type="ECO:0000313" key="2">
    <source>
        <dbReference type="EMBL" id="EZF55307.1"/>
    </source>
</evidence>
<organism evidence="2">
    <name type="scientific">Trichophyton rubrum CBS 288.86</name>
    <dbReference type="NCBI Taxonomy" id="1215330"/>
    <lineage>
        <taxon>Eukaryota</taxon>
        <taxon>Fungi</taxon>
        <taxon>Dikarya</taxon>
        <taxon>Ascomycota</taxon>
        <taxon>Pezizomycotina</taxon>
        <taxon>Eurotiomycetes</taxon>
        <taxon>Eurotiomycetidae</taxon>
        <taxon>Onygenales</taxon>
        <taxon>Arthrodermataceae</taxon>
        <taxon>Trichophyton</taxon>
    </lineage>
</organism>
<dbReference type="EMBL" id="KK207754">
    <property type="protein sequence ID" value="EZF55307.1"/>
    <property type="molecule type" value="Genomic_DNA"/>
</dbReference>
<dbReference type="AlphaFoldDB" id="A0A022WAB7"/>